<proteinExistence type="predicted"/>
<dbReference type="AlphaFoldDB" id="A0A9D7T005"/>
<protein>
    <recommendedName>
        <fullName evidence="4">Lipoprotein</fullName>
    </recommendedName>
</protein>
<reference evidence="2 3" key="1">
    <citation type="submission" date="2020-10" db="EMBL/GenBank/DDBJ databases">
        <title>Connecting structure to function with the recovery of over 1000 high-quality activated sludge metagenome-assembled genomes encoding full-length rRNA genes using long-read sequencing.</title>
        <authorList>
            <person name="Singleton C.M."/>
            <person name="Petriglieri F."/>
            <person name="Kristensen J.M."/>
            <person name="Kirkegaard R.H."/>
            <person name="Michaelsen T.Y."/>
            <person name="Andersen M.H."/>
            <person name="Karst S.M."/>
            <person name="Dueholm M.S."/>
            <person name="Nielsen P.H."/>
            <person name="Albertsen M."/>
        </authorList>
    </citation>
    <scope>NUCLEOTIDE SEQUENCE [LARGE SCALE GENOMIC DNA]</scope>
    <source>
        <strain evidence="2">Ribe_18-Q3-R11-54_MAXAC.273</strain>
    </source>
</reference>
<organism evidence="2 3">
    <name type="scientific">Candidatus Opimibacter skivensis</name>
    <dbReference type="NCBI Taxonomy" id="2982028"/>
    <lineage>
        <taxon>Bacteria</taxon>
        <taxon>Pseudomonadati</taxon>
        <taxon>Bacteroidota</taxon>
        <taxon>Saprospiria</taxon>
        <taxon>Saprospirales</taxon>
        <taxon>Saprospiraceae</taxon>
        <taxon>Candidatus Opimibacter</taxon>
    </lineage>
</organism>
<dbReference type="Proteomes" id="UP000808337">
    <property type="component" value="Unassembled WGS sequence"/>
</dbReference>
<evidence type="ECO:0000256" key="1">
    <source>
        <dbReference type="SAM" id="MobiDB-lite"/>
    </source>
</evidence>
<feature type="compositionally biased region" description="Low complexity" evidence="1">
    <location>
        <begin position="41"/>
        <end position="53"/>
    </location>
</feature>
<name>A0A9D7T005_9BACT</name>
<sequence length="73" mass="7677">MKTFFLSFICIVLLAACEKSSPLSNREMGMDSKVAAPATIESQSGGSTQSSEGTVDKLKSDPKSSAMAPSIFQ</sequence>
<evidence type="ECO:0008006" key="4">
    <source>
        <dbReference type="Google" id="ProtNLM"/>
    </source>
</evidence>
<dbReference type="EMBL" id="JADKGY010000032">
    <property type="protein sequence ID" value="MBK9985073.1"/>
    <property type="molecule type" value="Genomic_DNA"/>
</dbReference>
<accession>A0A9D7T005</accession>
<gene>
    <name evidence="2" type="ORF">IPP15_22390</name>
</gene>
<evidence type="ECO:0000313" key="3">
    <source>
        <dbReference type="Proteomes" id="UP000808337"/>
    </source>
</evidence>
<evidence type="ECO:0000313" key="2">
    <source>
        <dbReference type="EMBL" id="MBK9985073.1"/>
    </source>
</evidence>
<feature type="region of interest" description="Disordered" evidence="1">
    <location>
        <begin position="23"/>
        <end position="73"/>
    </location>
</feature>
<dbReference type="PROSITE" id="PS51257">
    <property type="entry name" value="PROKAR_LIPOPROTEIN"/>
    <property type="match status" value="1"/>
</dbReference>
<comment type="caution">
    <text evidence="2">The sequence shown here is derived from an EMBL/GenBank/DDBJ whole genome shotgun (WGS) entry which is preliminary data.</text>
</comment>